<evidence type="ECO:0000256" key="3">
    <source>
        <dbReference type="ARBA" id="ARBA00022553"/>
    </source>
</evidence>
<dbReference type="EC" id="2.7.13.3" evidence="2"/>
<evidence type="ECO:0000256" key="5">
    <source>
        <dbReference type="ARBA" id="ARBA00022741"/>
    </source>
</evidence>
<protein>
    <recommendedName>
        <fullName evidence="2">histidine kinase</fullName>
        <ecNumber evidence="2">2.7.13.3</ecNumber>
    </recommendedName>
</protein>
<keyword evidence="13" id="KW-1185">Reference proteome</keyword>
<feature type="transmembrane region" description="Helical" evidence="9">
    <location>
        <begin position="37"/>
        <end position="54"/>
    </location>
</feature>
<keyword evidence="3" id="KW-0597">Phosphoprotein</keyword>
<dbReference type="InterPro" id="IPR003594">
    <property type="entry name" value="HATPase_dom"/>
</dbReference>
<feature type="transmembrane region" description="Helical" evidence="9">
    <location>
        <begin position="61"/>
        <end position="78"/>
    </location>
</feature>
<feature type="domain" description="Histidine kinase/HSP90-like ATPase" evidence="10">
    <location>
        <begin position="295"/>
        <end position="380"/>
    </location>
</feature>
<dbReference type="PANTHER" id="PTHR24421:SF10">
    <property type="entry name" value="NITRATE_NITRITE SENSOR PROTEIN NARQ"/>
    <property type="match status" value="1"/>
</dbReference>
<comment type="catalytic activity">
    <reaction evidence="1">
        <text>ATP + protein L-histidine = ADP + protein N-phospho-L-histidine.</text>
        <dbReference type="EC" id="2.7.13.3"/>
    </reaction>
</comment>
<dbReference type="EMBL" id="JBHTEE010000001">
    <property type="protein sequence ID" value="MFC7606451.1"/>
    <property type="molecule type" value="Genomic_DNA"/>
</dbReference>
<proteinExistence type="predicted"/>
<dbReference type="Gene3D" id="3.30.565.10">
    <property type="entry name" value="Histidine kinase-like ATPase, C-terminal domain"/>
    <property type="match status" value="1"/>
</dbReference>
<dbReference type="GO" id="GO:0016301">
    <property type="term" value="F:kinase activity"/>
    <property type="evidence" value="ECO:0007669"/>
    <property type="project" value="UniProtKB-KW"/>
</dbReference>
<dbReference type="Proteomes" id="UP001596514">
    <property type="component" value="Unassembled WGS sequence"/>
</dbReference>
<evidence type="ECO:0000313" key="12">
    <source>
        <dbReference type="EMBL" id="MFC7606451.1"/>
    </source>
</evidence>
<feature type="transmembrane region" description="Helical" evidence="9">
    <location>
        <begin position="106"/>
        <end position="126"/>
    </location>
</feature>
<keyword evidence="5" id="KW-0547">Nucleotide-binding</keyword>
<feature type="domain" description="Signal transduction histidine kinase subgroup 3 dimerisation and phosphoacceptor" evidence="11">
    <location>
        <begin position="183"/>
        <end position="248"/>
    </location>
</feature>
<evidence type="ECO:0000256" key="9">
    <source>
        <dbReference type="SAM" id="Phobius"/>
    </source>
</evidence>
<reference evidence="13" key="1">
    <citation type="journal article" date="2019" name="Int. J. Syst. Evol. Microbiol.">
        <title>The Global Catalogue of Microorganisms (GCM) 10K type strain sequencing project: providing services to taxonomists for standard genome sequencing and annotation.</title>
        <authorList>
            <consortium name="The Broad Institute Genomics Platform"/>
            <consortium name="The Broad Institute Genome Sequencing Center for Infectious Disease"/>
            <person name="Wu L."/>
            <person name="Ma J."/>
        </authorList>
    </citation>
    <scope>NUCLEOTIDE SEQUENCE [LARGE SCALE GENOMIC DNA]</scope>
    <source>
        <strain evidence="13">JCM 10083</strain>
    </source>
</reference>
<gene>
    <name evidence="12" type="ORF">ACFQVD_40765</name>
</gene>
<keyword evidence="9" id="KW-0812">Transmembrane</keyword>
<dbReference type="CDD" id="cd16917">
    <property type="entry name" value="HATPase_UhpB-NarQ-NarX-like"/>
    <property type="match status" value="1"/>
</dbReference>
<dbReference type="InterPro" id="IPR036890">
    <property type="entry name" value="HATPase_C_sf"/>
</dbReference>
<feature type="transmembrane region" description="Helical" evidence="9">
    <location>
        <begin position="12"/>
        <end position="31"/>
    </location>
</feature>
<dbReference type="Gene3D" id="1.20.5.1930">
    <property type="match status" value="1"/>
</dbReference>
<keyword evidence="8" id="KW-0902">Two-component regulatory system</keyword>
<dbReference type="RefSeq" id="WP_343963019.1">
    <property type="nucleotide sequence ID" value="NZ_BAAAGK010000013.1"/>
</dbReference>
<dbReference type="Pfam" id="PF07730">
    <property type="entry name" value="HisKA_3"/>
    <property type="match status" value="1"/>
</dbReference>
<keyword evidence="9" id="KW-0472">Membrane</keyword>
<keyword evidence="9" id="KW-1133">Transmembrane helix</keyword>
<comment type="caution">
    <text evidence="12">The sequence shown here is derived from an EMBL/GenBank/DDBJ whole genome shotgun (WGS) entry which is preliminary data.</text>
</comment>
<sequence length="386" mass="40631">MTSSDLLLERKIGPVSVLDAAVAIGLALWAVGSAWNGYDVPVPFLLLATLPLAFRRVNPPAALVATAVGGVGLLLSGIHPLSNLAIATSAALALYTLFRPLPRAQAWGVTGTILAGLFILGMLLLWRGRFELALTAVPMIAFCVGGVALLADLARARGEVKEVRQESMEQMIAAQREQAAMAERARIAREMHDIVAHSISRIAVEAETAPYTIKDLGEPAREGFEQIATTARETLVEMRRLLGVLRTDGGAGGTSPQPGLARVPELLEEHRKAGGTVDLDVIGDAVPLPTAVDLSAYRILQEALTNARSHAPDANVRIELAYLQDTLAIRVSDDGPGPSPNAGGHGLIGMRERVVMLGGWLNTGTAPEGGFLIEAGLPLTQVEAAA</sequence>
<evidence type="ECO:0000256" key="2">
    <source>
        <dbReference type="ARBA" id="ARBA00012438"/>
    </source>
</evidence>
<evidence type="ECO:0000256" key="7">
    <source>
        <dbReference type="ARBA" id="ARBA00022840"/>
    </source>
</evidence>
<evidence type="ECO:0000259" key="11">
    <source>
        <dbReference type="Pfam" id="PF07730"/>
    </source>
</evidence>
<dbReference type="Pfam" id="PF02518">
    <property type="entry name" value="HATPase_c"/>
    <property type="match status" value="1"/>
</dbReference>
<evidence type="ECO:0000313" key="13">
    <source>
        <dbReference type="Proteomes" id="UP001596514"/>
    </source>
</evidence>
<dbReference type="InterPro" id="IPR011712">
    <property type="entry name" value="Sig_transdc_His_kin_sub3_dim/P"/>
</dbReference>
<keyword evidence="4" id="KW-0808">Transferase</keyword>
<name>A0ABW2TFB6_9ACTN</name>
<evidence type="ECO:0000256" key="6">
    <source>
        <dbReference type="ARBA" id="ARBA00022777"/>
    </source>
</evidence>
<evidence type="ECO:0000259" key="10">
    <source>
        <dbReference type="Pfam" id="PF02518"/>
    </source>
</evidence>
<evidence type="ECO:0000256" key="8">
    <source>
        <dbReference type="ARBA" id="ARBA00023012"/>
    </source>
</evidence>
<dbReference type="InterPro" id="IPR050482">
    <property type="entry name" value="Sensor_HK_TwoCompSys"/>
</dbReference>
<accession>A0ABW2TFB6</accession>
<keyword evidence="6 12" id="KW-0418">Kinase</keyword>
<dbReference type="SUPFAM" id="SSF55874">
    <property type="entry name" value="ATPase domain of HSP90 chaperone/DNA topoisomerase II/histidine kinase"/>
    <property type="match status" value="1"/>
</dbReference>
<feature type="transmembrane region" description="Helical" evidence="9">
    <location>
        <begin position="132"/>
        <end position="154"/>
    </location>
</feature>
<dbReference type="PANTHER" id="PTHR24421">
    <property type="entry name" value="NITRATE/NITRITE SENSOR PROTEIN NARX-RELATED"/>
    <property type="match status" value="1"/>
</dbReference>
<evidence type="ECO:0000256" key="4">
    <source>
        <dbReference type="ARBA" id="ARBA00022679"/>
    </source>
</evidence>
<keyword evidence="7" id="KW-0067">ATP-binding</keyword>
<evidence type="ECO:0000256" key="1">
    <source>
        <dbReference type="ARBA" id="ARBA00000085"/>
    </source>
</evidence>
<organism evidence="12 13">
    <name type="scientific">Streptosporangium amethystogenes subsp. fukuiense</name>
    <dbReference type="NCBI Taxonomy" id="698418"/>
    <lineage>
        <taxon>Bacteria</taxon>
        <taxon>Bacillati</taxon>
        <taxon>Actinomycetota</taxon>
        <taxon>Actinomycetes</taxon>
        <taxon>Streptosporangiales</taxon>
        <taxon>Streptosporangiaceae</taxon>
        <taxon>Streptosporangium</taxon>
    </lineage>
</organism>